<comment type="caution">
    <text evidence="14">The sequence shown here is derived from an EMBL/GenBank/DDBJ whole genome shotgun (WGS) entry which is preliminary data.</text>
</comment>
<keyword evidence="2 11" id="KW-0964">Secreted</keyword>
<keyword evidence="7" id="KW-1015">Disulfide bond</keyword>
<dbReference type="GO" id="GO:0006508">
    <property type="term" value="P:proteolysis"/>
    <property type="evidence" value="ECO:0007669"/>
    <property type="project" value="UniProtKB-KW"/>
</dbReference>
<dbReference type="PANTHER" id="PTHR24256">
    <property type="entry name" value="TRYPTASE-RELATED"/>
    <property type="match status" value="1"/>
</dbReference>
<evidence type="ECO:0000256" key="2">
    <source>
        <dbReference type="ARBA" id="ARBA00022525"/>
    </source>
</evidence>
<dbReference type="SMART" id="SM00020">
    <property type="entry name" value="Tryp_SPc"/>
    <property type="match status" value="1"/>
</dbReference>
<proteinExistence type="inferred from homology"/>
<evidence type="ECO:0000256" key="6">
    <source>
        <dbReference type="ARBA" id="ARBA00022825"/>
    </source>
</evidence>
<dbReference type="Gene3D" id="2.40.10.10">
    <property type="entry name" value="Trypsin-like serine proteases"/>
    <property type="match status" value="2"/>
</dbReference>
<dbReference type="InterPro" id="IPR033116">
    <property type="entry name" value="TRYPSIN_SER"/>
</dbReference>
<name>A0A8J5JXR1_HOMAM</name>
<dbReference type="InterPro" id="IPR038565">
    <property type="entry name" value="CLIP_sf"/>
</dbReference>
<dbReference type="EC" id="3.4.21.-" evidence="10"/>
<dbReference type="GO" id="GO:0005576">
    <property type="term" value="C:extracellular region"/>
    <property type="evidence" value="ECO:0007669"/>
    <property type="project" value="UniProtKB-SubCell"/>
</dbReference>
<comment type="subcellular location">
    <subcellularLocation>
        <location evidence="1 11">Secreted</location>
    </subcellularLocation>
</comment>
<dbReference type="CDD" id="cd00190">
    <property type="entry name" value="Tryp_SPc"/>
    <property type="match status" value="1"/>
</dbReference>
<dbReference type="Pfam" id="PF00089">
    <property type="entry name" value="Trypsin"/>
    <property type="match status" value="1"/>
</dbReference>
<dbReference type="InterPro" id="IPR001254">
    <property type="entry name" value="Trypsin_dom"/>
</dbReference>
<accession>A0A8J5JXR1</accession>
<dbReference type="EMBL" id="JAHLQT010024170">
    <property type="protein sequence ID" value="KAG7165541.1"/>
    <property type="molecule type" value="Genomic_DNA"/>
</dbReference>
<keyword evidence="6 10" id="KW-0720">Serine protease</keyword>
<dbReference type="InterPro" id="IPR022700">
    <property type="entry name" value="CLIP"/>
</dbReference>
<dbReference type="Pfam" id="PF12032">
    <property type="entry name" value="CLIP"/>
    <property type="match status" value="1"/>
</dbReference>
<sequence>MWVWSLLFMLLVAAVSAQNSNCRTPSGSAGVCIPTDECPELFNLLQRIRAGTEPRSSLTILKQSICGFVNNKPNSCCPLTSKPRDLLPEVCGVSALTEKIIGGTDASLLDWPWIVILRGREPGVGSRFFCGGTLISDRYVLTAAHCVHSSSGFELEYVRAGEYDLSRDMDCEKGKCRKEPQDMRVENIIVHEEYLKVRGCNRCHDIALLRLAQPLIMDPGQYRDAHIHPSRSLEQDLNITDRNFNNRFGWAAGWGTIDPTKPVFRSVLQHILLPISDEFCGRLLNDYPDKNMVVCAGGEAGKDTCRGDSGGPLIVSNPQVTRFYLVGIVSKGPRFCGTERSQGVYTNVNHYMPWILQHLRP</sequence>
<dbReference type="FunFam" id="2.40.10.10:FF:000054">
    <property type="entry name" value="Complement C1r subcomponent"/>
    <property type="match status" value="1"/>
</dbReference>
<evidence type="ECO:0000259" key="13">
    <source>
        <dbReference type="PROSITE" id="PS51888"/>
    </source>
</evidence>
<dbReference type="FunFam" id="2.40.10.10:FF:000028">
    <property type="entry name" value="Serine protease easter"/>
    <property type="match status" value="1"/>
</dbReference>
<dbReference type="InterPro" id="IPR001314">
    <property type="entry name" value="Peptidase_S1A"/>
</dbReference>
<dbReference type="InterPro" id="IPR051487">
    <property type="entry name" value="Ser/Thr_Proteases_Immune/Dev"/>
</dbReference>
<dbReference type="InterPro" id="IPR009003">
    <property type="entry name" value="Peptidase_S1_PA"/>
</dbReference>
<evidence type="ECO:0000256" key="9">
    <source>
        <dbReference type="ARBA" id="ARBA00024195"/>
    </source>
</evidence>
<dbReference type="PROSITE" id="PS00135">
    <property type="entry name" value="TRYPSIN_SER"/>
    <property type="match status" value="1"/>
</dbReference>
<evidence type="ECO:0000259" key="12">
    <source>
        <dbReference type="PROSITE" id="PS50240"/>
    </source>
</evidence>
<evidence type="ECO:0000256" key="3">
    <source>
        <dbReference type="ARBA" id="ARBA00022670"/>
    </source>
</evidence>
<evidence type="ECO:0000256" key="7">
    <source>
        <dbReference type="ARBA" id="ARBA00023157"/>
    </source>
</evidence>
<dbReference type="AlphaFoldDB" id="A0A8J5JXR1"/>
<protein>
    <recommendedName>
        <fullName evidence="11">CLIP domain-containing serine protease</fullName>
        <ecNumber evidence="10">3.4.21.-</ecNumber>
    </recommendedName>
</protein>
<comment type="domain">
    <text evidence="11">The clip domain consists of 35-55 residues which are 'knitted' together usually by 3 conserved disulfide bonds forming a clip-like compact structure.</text>
</comment>
<dbReference type="PRINTS" id="PR00722">
    <property type="entry name" value="CHYMOTRYPSIN"/>
</dbReference>
<reference evidence="14" key="1">
    <citation type="journal article" date="2021" name="Sci. Adv.">
        <title>The American lobster genome reveals insights on longevity, neural, and immune adaptations.</title>
        <authorList>
            <person name="Polinski J.M."/>
            <person name="Zimin A.V."/>
            <person name="Clark K.F."/>
            <person name="Kohn A.B."/>
            <person name="Sadowski N."/>
            <person name="Timp W."/>
            <person name="Ptitsyn A."/>
            <person name="Khanna P."/>
            <person name="Romanova D.Y."/>
            <person name="Williams P."/>
            <person name="Greenwood S.J."/>
            <person name="Moroz L.L."/>
            <person name="Walt D.R."/>
            <person name="Bodnar A.G."/>
        </authorList>
    </citation>
    <scope>NUCLEOTIDE SEQUENCE</scope>
    <source>
        <strain evidence="14">GMGI-L3</strain>
    </source>
</reference>
<feature type="chain" id="PRO_5035336917" description="CLIP domain-containing serine protease" evidence="11">
    <location>
        <begin position="18"/>
        <end position="361"/>
    </location>
</feature>
<dbReference type="Gene3D" id="3.30.1640.30">
    <property type="match status" value="1"/>
</dbReference>
<evidence type="ECO:0000256" key="8">
    <source>
        <dbReference type="ARBA" id="ARBA00023180"/>
    </source>
</evidence>
<feature type="signal peptide" evidence="11">
    <location>
        <begin position="1"/>
        <end position="17"/>
    </location>
</feature>
<evidence type="ECO:0000256" key="10">
    <source>
        <dbReference type="RuleBase" id="RU363034"/>
    </source>
</evidence>
<evidence type="ECO:0000313" key="15">
    <source>
        <dbReference type="Proteomes" id="UP000747542"/>
    </source>
</evidence>
<keyword evidence="3 10" id="KW-0645">Protease</keyword>
<dbReference type="InterPro" id="IPR043504">
    <property type="entry name" value="Peptidase_S1_PA_chymotrypsin"/>
</dbReference>
<dbReference type="PROSITE" id="PS50240">
    <property type="entry name" value="TRYPSIN_DOM"/>
    <property type="match status" value="1"/>
</dbReference>
<evidence type="ECO:0000256" key="11">
    <source>
        <dbReference type="RuleBase" id="RU366078"/>
    </source>
</evidence>
<dbReference type="PROSITE" id="PS51888">
    <property type="entry name" value="CLIP"/>
    <property type="match status" value="1"/>
</dbReference>
<gene>
    <name evidence="14" type="primary">Clip2-L5</name>
    <name evidence="14" type="ORF">Hamer_G023954</name>
</gene>
<keyword evidence="5 10" id="KW-0378">Hydrolase</keyword>
<evidence type="ECO:0000256" key="1">
    <source>
        <dbReference type="ARBA" id="ARBA00004613"/>
    </source>
</evidence>
<organism evidence="14 15">
    <name type="scientific">Homarus americanus</name>
    <name type="common">American lobster</name>
    <dbReference type="NCBI Taxonomy" id="6706"/>
    <lineage>
        <taxon>Eukaryota</taxon>
        <taxon>Metazoa</taxon>
        <taxon>Ecdysozoa</taxon>
        <taxon>Arthropoda</taxon>
        <taxon>Crustacea</taxon>
        <taxon>Multicrustacea</taxon>
        <taxon>Malacostraca</taxon>
        <taxon>Eumalacostraca</taxon>
        <taxon>Eucarida</taxon>
        <taxon>Decapoda</taxon>
        <taxon>Pleocyemata</taxon>
        <taxon>Astacidea</taxon>
        <taxon>Nephropoidea</taxon>
        <taxon>Nephropidae</taxon>
        <taxon>Homarus</taxon>
    </lineage>
</organism>
<feature type="domain" description="Peptidase S1" evidence="12">
    <location>
        <begin position="100"/>
        <end position="360"/>
    </location>
</feature>
<evidence type="ECO:0000313" key="14">
    <source>
        <dbReference type="EMBL" id="KAG7165541.1"/>
    </source>
</evidence>
<dbReference type="Proteomes" id="UP000747542">
    <property type="component" value="Unassembled WGS sequence"/>
</dbReference>
<evidence type="ECO:0000256" key="4">
    <source>
        <dbReference type="ARBA" id="ARBA00022729"/>
    </source>
</evidence>
<keyword evidence="15" id="KW-1185">Reference proteome</keyword>
<dbReference type="InterPro" id="IPR018114">
    <property type="entry name" value="TRYPSIN_HIS"/>
</dbReference>
<comment type="similarity">
    <text evidence="9 11">Belongs to the peptidase S1 family. CLIP subfamily.</text>
</comment>
<evidence type="ECO:0000256" key="5">
    <source>
        <dbReference type="ARBA" id="ARBA00022801"/>
    </source>
</evidence>
<feature type="domain" description="Clip" evidence="13">
    <location>
        <begin position="21"/>
        <end position="77"/>
    </location>
</feature>
<dbReference type="GO" id="GO:0004252">
    <property type="term" value="F:serine-type endopeptidase activity"/>
    <property type="evidence" value="ECO:0007669"/>
    <property type="project" value="UniProtKB-UniRule"/>
</dbReference>
<dbReference type="SMART" id="SM00680">
    <property type="entry name" value="CLIP"/>
    <property type="match status" value="1"/>
</dbReference>
<dbReference type="PROSITE" id="PS00134">
    <property type="entry name" value="TRYPSIN_HIS"/>
    <property type="match status" value="1"/>
</dbReference>
<dbReference type="SUPFAM" id="SSF50494">
    <property type="entry name" value="Trypsin-like serine proteases"/>
    <property type="match status" value="1"/>
</dbReference>
<keyword evidence="4 11" id="KW-0732">Signal</keyword>
<keyword evidence="8" id="KW-0325">Glycoprotein</keyword>